<name>A0A964UUX2_9ACTN</name>
<protein>
    <submittedName>
        <fullName evidence="3">ABC transporter substrate-binding protein</fullName>
    </submittedName>
</protein>
<dbReference type="Proteomes" id="UP000598297">
    <property type="component" value="Unassembled WGS sequence"/>
</dbReference>
<evidence type="ECO:0000313" key="4">
    <source>
        <dbReference type="Proteomes" id="UP000598297"/>
    </source>
</evidence>
<dbReference type="Pfam" id="PF09084">
    <property type="entry name" value="NMT1"/>
    <property type="match status" value="1"/>
</dbReference>
<dbReference type="RefSeq" id="WP_161704084.1">
    <property type="nucleotide sequence ID" value="NZ_JAAAHS010000387.1"/>
</dbReference>
<organism evidence="3 4">
    <name type="scientific">Streptomyces boluensis</name>
    <dbReference type="NCBI Taxonomy" id="1775135"/>
    <lineage>
        <taxon>Bacteria</taxon>
        <taxon>Bacillati</taxon>
        <taxon>Actinomycetota</taxon>
        <taxon>Actinomycetes</taxon>
        <taxon>Kitasatosporales</taxon>
        <taxon>Streptomycetaceae</taxon>
        <taxon>Streptomyces</taxon>
    </lineage>
</organism>
<accession>A0A964UUX2</accession>
<dbReference type="PANTHER" id="PTHR30024">
    <property type="entry name" value="ALIPHATIC SULFONATES-BINDING PROTEIN-RELATED"/>
    <property type="match status" value="1"/>
</dbReference>
<dbReference type="EMBL" id="JAAAHS010000387">
    <property type="protein sequence ID" value="NBE55904.1"/>
    <property type="molecule type" value="Genomic_DNA"/>
</dbReference>
<keyword evidence="1" id="KW-0732">Signal</keyword>
<feature type="signal peptide" evidence="1">
    <location>
        <begin position="1"/>
        <end position="28"/>
    </location>
</feature>
<evidence type="ECO:0000256" key="1">
    <source>
        <dbReference type="SAM" id="SignalP"/>
    </source>
</evidence>
<dbReference type="SUPFAM" id="SSF160387">
    <property type="entry name" value="NosL/MerB-like"/>
    <property type="match status" value="1"/>
</dbReference>
<dbReference type="SUPFAM" id="SSF53850">
    <property type="entry name" value="Periplasmic binding protein-like II"/>
    <property type="match status" value="1"/>
</dbReference>
<feature type="chain" id="PRO_5037328744" evidence="1">
    <location>
        <begin position="29"/>
        <end position="449"/>
    </location>
</feature>
<dbReference type="InterPro" id="IPR015168">
    <property type="entry name" value="SsuA/THI5"/>
</dbReference>
<gene>
    <name evidence="3" type="ORF">GUY60_31610</name>
</gene>
<dbReference type="AlphaFoldDB" id="A0A964UUX2"/>
<keyword evidence="4" id="KW-1185">Reference proteome</keyword>
<dbReference type="Gene3D" id="3.40.190.10">
    <property type="entry name" value="Periplasmic binding protein-like II"/>
    <property type="match status" value="2"/>
</dbReference>
<comment type="caution">
    <text evidence="3">The sequence shown here is derived from an EMBL/GenBank/DDBJ whole genome shotgun (WGS) entry which is preliminary data.</text>
</comment>
<feature type="domain" description="SsuA/THI5-like" evidence="2">
    <location>
        <begin position="82"/>
        <end position="272"/>
    </location>
</feature>
<evidence type="ECO:0000259" key="2">
    <source>
        <dbReference type="Pfam" id="PF09084"/>
    </source>
</evidence>
<dbReference type="OrthoDB" id="286202at2"/>
<evidence type="ECO:0000313" key="3">
    <source>
        <dbReference type="EMBL" id="NBE55904.1"/>
    </source>
</evidence>
<proteinExistence type="predicted"/>
<reference evidence="3" key="1">
    <citation type="submission" date="2020-01" db="EMBL/GenBank/DDBJ databases">
        <title>Whole-genome analyses of novel actinobacteria.</title>
        <authorList>
            <person name="Sahin N."/>
        </authorList>
    </citation>
    <scope>NUCLEOTIDE SEQUENCE</scope>
    <source>
        <strain evidence="3">YC537</strain>
    </source>
</reference>
<dbReference type="PROSITE" id="PS51257">
    <property type="entry name" value="PROKAR_LIPOPROTEIN"/>
    <property type="match status" value="1"/>
</dbReference>
<dbReference type="PANTHER" id="PTHR30024:SF45">
    <property type="entry name" value="ABC TRANSPORTER SUBSTRATE-BINDING PROTEIN"/>
    <property type="match status" value="1"/>
</dbReference>
<sequence length="449" mass="47268">MKRTPVGLVAALALLATLATGCGGDASAGDGDDTVTVTVGYQSKTINTVTAGTLLRSLGAFERELKAQGERSGVRYEVKWQDYATGAPITAQMAAGKVDIGSMGDFPLLLNAARGQQLDRPTRLVSVTGYNLRGGLNTVVTAPNSKLRTLADLRGKKVSTSVGSAADGTLVRALERAGVDGVDKLNQQPAVGASALQAGSADALSQFVAWPGLLAFQGKAKALYDGAELNLPTFHGVTVRDEFAEQRPEVVEAFLRAQITATEHLRSHPVAAAEKVAKATGLPPEVVYLYNGAHGIATFDPTLKPRLVAALKKDVPVLRSAGLVQDVDVDGFVDDRYVKRAHGAAYPKALAAQPPQPRGEVWREGADRTAGFDSPNALLRYVAAHRDTVRAAYVPDAATGTLWFADRAVWVAHGNALRAFVTPAAAQRYVAKHPGARTVSYASALERAA</sequence>